<evidence type="ECO:0000313" key="5">
    <source>
        <dbReference type="Proteomes" id="UP001225356"/>
    </source>
</evidence>
<dbReference type="Proteomes" id="UP001225356">
    <property type="component" value="Unassembled WGS sequence"/>
</dbReference>
<dbReference type="SUPFAM" id="SSF52540">
    <property type="entry name" value="P-loop containing nucleoside triphosphate hydrolases"/>
    <property type="match status" value="1"/>
</dbReference>
<keyword evidence="1" id="KW-0802">TPR repeat</keyword>
<keyword evidence="2" id="KW-0175">Coiled coil</keyword>
<evidence type="ECO:0000256" key="2">
    <source>
        <dbReference type="SAM" id="Coils"/>
    </source>
</evidence>
<name>A0ABT9QT08_9ACTN</name>
<feature type="domain" description="HTH cro/C1-type" evidence="3">
    <location>
        <begin position="1"/>
        <end position="55"/>
    </location>
</feature>
<protein>
    <submittedName>
        <fullName evidence="4">Tetratricopeptide (TPR) repeat protein/transcriptional regulator with XRE-family HTH domain</fullName>
    </submittedName>
</protein>
<dbReference type="EMBL" id="JAUSQU010000001">
    <property type="protein sequence ID" value="MDP9849545.1"/>
    <property type="molecule type" value="Genomic_DNA"/>
</dbReference>
<organism evidence="4 5">
    <name type="scientific">Streptosporangium lutulentum</name>
    <dbReference type="NCBI Taxonomy" id="1461250"/>
    <lineage>
        <taxon>Bacteria</taxon>
        <taxon>Bacillati</taxon>
        <taxon>Actinomycetota</taxon>
        <taxon>Actinomycetes</taxon>
        <taxon>Streptosporangiales</taxon>
        <taxon>Streptosporangiaceae</taxon>
        <taxon>Streptosporangium</taxon>
    </lineage>
</organism>
<gene>
    <name evidence="4" type="ORF">J2853_008756</name>
</gene>
<dbReference type="Gene3D" id="3.40.50.300">
    <property type="entry name" value="P-loop containing nucleotide triphosphate hydrolases"/>
    <property type="match status" value="1"/>
</dbReference>
<dbReference type="InterPro" id="IPR002182">
    <property type="entry name" value="NB-ARC"/>
</dbReference>
<evidence type="ECO:0000313" key="4">
    <source>
        <dbReference type="EMBL" id="MDP9849545.1"/>
    </source>
</evidence>
<feature type="coiled-coil region" evidence="2">
    <location>
        <begin position="698"/>
        <end position="725"/>
    </location>
</feature>
<dbReference type="Pfam" id="PF13560">
    <property type="entry name" value="HTH_31"/>
    <property type="match status" value="1"/>
</dbReference>
<evidence type="ECO:0000256" key="1">
    <source>
        <dbReference type="PROSITE-ProRule" id="PRU00339"/>
    </source>
</evidence>
<dbReference type="SUPFAM" id="SSF47413">
    <property type="entry name" value="lambda repressor-like DNA-binding domains"/>
    <property type="match status" value="1"/>
</dbReference>
<dbReference type="InterPro" id="IPR001387">
    <property type="entry name" value="Cro/C1-type_HTH"/>
</dbReference>
<dbReference type="SUPFAM" id="SSF48452">
    <property type="entry name" value="TPR-like"/>
    <property type="match status" value="1"/>
</dbReference>
<keyword evidence="5" id="KW-1185">Reference proteome</keyword>
<dbReference type="InterPro" id="IPR027417">
    <property type="entry name" value="P-loop_NTPase"/>
</dbReference>
<dbReference type="InterPro" id="IPR011990">
    <property type="entry name" value="TPR-like_helical_dom_sf"/>
</dbReference>
<dbReference type="RefSeq" id="WP_307567457.1">
    <property type="nucleotide sequence ID" value="NZ_JAUSQU010000001.1"/>
</dbReference>
<comment type="caution">
    <text evidence="4">The sequence shown here is derived from an EMBL/GenBank/DDBJ whole genome shotgun (WGS) entry which is preliminary data.</text>
</comment>
<dbReference type="PANTHER" id="PTHR47691">
    <property type="entry name" value="REGULATOR-RELATED"/>
    <property type="match status" value="1"/>
</dbReference>
<accession>A0ABT9QT08</accession>
<dbReference type="PROSITE" id="PS50005">
    <property type="entry name" value="TPR"/>
    <property type="match status" value="1"/>
</dbReference>
<dbReference type="InterPro" id="IPR019734">
    <property type="entry name" value="TPR_rpt"/>
</dbReference>
<feature type="repeat" description="TPR" evidence="1">
    <location>
        <begin position="652"/>
        <end position="685"/>
    </location>
</feature>
<dbReference type="Gene3D" id="1.10.260.40">
    <property type="entry name" value="lambda repressor-like DNA-binding domains"/>
    <property type="match status" value="1"/>
</dbReference>
<evidence type="ECO:0000259" key="3">
    <source>
        <dbReference type="PROSITE" id="PS50943"/>
    </source>
</evidence>
<dbReference type="Gene3D" id="1.25.40.10">
    <property type="entry name" value="Tetratricopeptide repeat domain"/>
    <property type="match status" value="2"/>
</dbReference>
<dbReference type="Pfam" id="PF13424">
    <property type="entry name" value="TPR_12"/>
    <property type="match status" value="1"/>
</dbReference>
<proteinExistence type="predicted"/>
<dbReference type="SMART" id="SM00028">
    <property type="entry name" value="TPR"/>
    <property type="match status" value="2"/>
</dbReference>
<dbReference type="SMART" id="SM00530">
    <property type="entry name" value="HTH_XRE"/>
    <property type="match status" value="1"/>
</dbReference>
<dbReference type="PANTHER" id="PTHR47691:SF3">
    <property type="entry name" value="HTH-TYPE TRANSCRIPTIONAL REGULATOR RV0890C-RELATED"/>
    <property type="match status" value="1"/>
</dbReference>
<dbReference type="InterPro" id="IPR010982">
    <property type="entry name" value="Lambda_DNA-bd_dom_sf"/>
</dbReference>
<dbReference type="Pfam" id="PF00931">
    <property type="entry name" value="NB-ARC"/>
    <property type="match status" value="1"/>
</dbReference>
<dbReference type="PROSITE" id="PS50943">
    <property type="entry name" value="HTH_CROC1"/>
    <property type="match status" value="1"/>
</dbReference>
<sequence>MRSLRQAAQLTIEELSHTSGVSVRAIGNMERGVSRGPQRRTVEALAEALRLGEEQRAELVEAARTGRPRPAGPVPGACELPRGAGDFTGRVRELELLRRLAEQAEAGQAAVVATISGTGGIGKTALAVHAARHLAEAFPDGRYYVDLRGMDSVPLAPGAVLSRLLKALGVNEQRIPSDEEERAGLYRALLADRGCLIVLDNAIDEAQVRPLLPSGGPGMTIVTSRRSLAGLEGVRQIPLDQLSSRESAGLLRAIVGADRTEADPDGVAELARLCGNLPLAMRIAGNRLQSQPGWTISQLAGRLKDEERRLEALAVGDLAVATAFALSYQQLSGTARLAFRRLALAAAPDFGVPVAAVLTKADLFETEDALETLVELGLLTSPYTGRYVFHDLVRLFARAQLEQEESIEAQQEARRRMESWLLEVAVVAGRWFDSDYGAPPPEWRSLVTLDSEQEASDWLRAEETAWLEALRSAAQRGEHAAVVEVAVSLGWFADIWKRWEHWREVFELSSHAARAMGDRLQEAVLLNHLSEVLTVCEGRREEGEATALRALELACEVGDLRQQGCALLYASRALGGDPANMERELDYGRRAADLLLQAGDLQRYPAAMARYVAALRVAGRFEEALKCNLALVATLSDPAYGASPAVINLTLGSALGQLGTTYLALERWEEAIDAYQRALPHHAAYALTWALGLTQRRLGTALRRLDRIEEARQALTEAARLYEEDGDTEQVAEVVKELEEIAAPSATAER</sequence>
<dbReference type="CDD" id="cd00093">
    <property type="entry name" value="HTH_XRE"/>
    <property type="match status" value="1"/>
</dbReference>
<reference evidence="4 5" key="1">
    <citation type="submission" date="2023-07" db="EMBL/GenBank/DDBJ databases">
        <title>Sequencing the genomes of 1000 actinobacteria strains.</title>
        <authorList>
            <person name="Klenk H.-P."/>
        </authorList>
    </citation>
    <scope>NUCLEOTIDE SEQUENCE [LARGE SCALE GENOMIC DNA]</scope>
    <source>
        <strain evidence="4 5">DSM 46740</strain>
    </source>
</reference>
<dbReference type="PRINTS" id="PR00364">
    <property type="entry name" value="DISEASERSIST"/>
</dbReference>